<sequence length="213" mass="21240">MRLVFINPNSTARMTETIAEAARAVAAPDVEILARTNTAGPPSIQGEADGTAAVPGLLAEIAAAAADSPDAIVIACFDDTGLAEARAAAPCPVIGIGQAAYHAAELLGKPYSVVTTLAVSVPILEGNLAAYGLDHCLRVRASDVPVLAIDGAEESISAEVGRAKAEDGARAIVLGCAGMADLPAALTAEHGIPVIDGVAAACGLARTLVTLGR</sequence>
<gene>
    <name evidence="2" type="ORF">DI556_03955</name>
</gene>
<dbReference type="Pfam" id="PF01177">
    <property type="entry name" value="Asp_Glu_race"/>
    <property type="match status" value="1"/>
</dbReference>
<accession>A0A2W5QJP6</accession>
<reference evidence="2 3" key="1">
    <citation type="submission" date="2017-08" db="EMBL/GenBank/DDBJ databases">
        <title>Infants hospitalized years apart are colonized by the same room-sourced microbial strains.</title>
        <authorList>
            <person name="Brooks B."/>
            <person name="Olm M.R."/>
            <person name="Firek B.A."/>
            <person name="Baker R."/>
            <person name="Thomas B.C."/>
            <person name="Morowitz M.J."/>
            <person name="Banfield J.F."/>
        </authorList>
    </citation>
    <scope>NUCLEOTIDE SEQUENCE [LARGE SCALE GENOMIC DNA]</scope>
    <source>
        <strain evidence="2">S2_005_002_R2_34</strain>
    </source>
</reference>
<evidence type="ECO:0000256" key="1">
    <source>
        <dbReference type="ARBA" id="ARBA00038414"/>
    </source>
</evidence>
<dbReference type="AlphaFoldDB" id="A0A2W5QJP6"/>
<name>A0A2W5QJP6_RHOSU</name>
<dbReference type="Proteomes" id="UP000249185">
    <property type="component" value="Unassembled WGS sequence"/>
</dbReference>
<comment type="caution">
    <text evidence="2">The sequence shown here is derived from an EMBL/GenBank/DDBJ whole genome shotgun (WGS) entry which is preliminary data.</text>
</comment>
<dbReference type="Gene3D" id="3.40.50.12500">
    <property type="match status" value="1"/>
</dbReference>
<dbReference type="InterPro" id="IPR052186">
    <property type="entry name" value="Hydantoin_racemase-like"/>
</dbReference>
<dbReference type="PANTHER" id="PTHR28047">
    <property type="entry name" value="PROTEIN DCG1"/>
    <property type="match status" value="1"/>
</dbReference>
<dbReference type="InterPro" id="IPR015942">
    <property type="entry name" value="Asp/Glu/hydantoin_racemase"/>
</dbReference>
<comment type="similarity">
    <text evidence="1">Belongs to the HyuE racemase family.</text>
</comment>
<proteinExistence type="inferred from homology"/>
<protein>
    <submittedName>
        <fullName evidence="2">HyuE hydantoin racemase</fullName>
    </submittedName>
</protein>
<evidence type="ECO:0000313" key="3">
    <source>
        <dbReference type="Proteomes" id="UP000249185"/>
    </source>
</evidence>
<organism evidence="2 3">
    <name type="scientific">Rhodovulum sulfidophilum</name>
    <name type="common">Rhodobacter sulfidophilus</name>
    <dbReference type="NCBI Taxonomy" id="35806"/>
    <lineage>
        <taxon>Bacteria</taxon>
        <taxon>Pseudomonadati</taxon>
        <taxon>Pseudomonadota</taxon>
        <taxon>Alphaproteobacteria</taxon>
        <taxon>Rhodobacterales</taxon>
        <taxon>Paracoccaceae</taxon>
        <taxon>Rhodovulum</taxon>
    </lineage>
</organism>
<dbReference type="EMBL" id="QFPW01000002">
    <property type="protein sequence ID" value="PZQ51700.1"/>
    <property type="molecule type" value="Genomic_DNA"/>
</dbReference>
<dbReference type="InterPro" id="IPR053714">
    <property type="entry name" value="Iso_Racemase_Enz_sf"/>
</dbReference>
<dbReference type="PANTHER" id="PTHR28047:SF5">
    <property type="entry name" value="PROTEIN DCG1"/>
    <property type="match status" value="1"/>
</dbReference>
<dbReference type="GO" id="GO:0047661">
    <property type="term" value="F:amino-acid racemase activity"/>
    <property type="evidence" value="ECO:0007669"/>
    <property type="project" value="InterPro"/>
</dbReference>
<evidence type="ECO:0000313" key="2">
    <source>
        <dbReference type="EMBL" id="PZQ51700.1"/>
    </source>
</evidence>